<evidence type="ECO:0000256" key="1">
    <source>
        <dbReference type="ARBA" id="ARBA00023002"/>
    </source>
</evidence>
<dbReference type="PANTHER" id="PTHR43818">
    <property type="entry name" value="BCDNA.GH03377"/>
    <property type="match status" value="1"/>
</dbReference>
<dbReference type="Pfam" id="PF22725">
    <property type="entry name" value="GFO_IDH_MocA_C3"/>
    <property type="match status" value="1"/>
</dbReference>
<sequence length="323" mass="34990">MDKVRWGIIGCGAVTEIKSGPGFRKADRSELIAVMRRNGELAADYARRHGVPRWYDDAQRLIHDREVDAVYIATPPSSHLEYALLCAQAGKPAYVEKPMAMNEPECRTMLDAFEKAGVPLFVAYYRRALPRFLAIKEWIDSGRIGQVRFVNVVHHAPPTADELAGNGSWRVQPSIAGGGKFLDVGSHTLDILDFLLGPIGHAAGRAANQAGLYGTDDIVSGHFTFASGAHGTGVWCFTASRYAEMNEIVGSSGSIRFSTYGTEPVQLIDADGTVHEIGFNMPEHIQQPLIQSIVDELTGTGVCASTGVSAARTSAVMDRMRAN</sequence>
<dbReference type="InterPro" id="IPR036291">
    <property type="entry name" value="NAD(P)-bd_dom_sf"/>
</dbReference>
<dbReference type="PANTHER" id="PTHR43818:SF11">
    <property type="entry name" value="BCDNA.GH03377"/>
    <property type="match status" value="1"/>
</dbReference>
<evidence type="ECO:0000313" key="5">
    <source>
        <dbReference type="Proteomes" id="UP001589776"/>
    </source>
</evidence>
<reference evidence="4 5" key="1">
    <citation type="submission" date="2024-09" db="EMBL/GenBank/DDBJ databases">
        <authorList>
            <person name="Sun Q."/>
            <person name="Mori K."/>
        </authorList>
    </citation>
    <scope>NUCLEOTIDE SEQUENCE [LARGE SCALE GENOMIC DNA]</scope>
    <source>
        <strain evidence="4 5">CCM 7759</strain>
    </source>
</reference>
<feature type="domain" description="Gfo/Idh/MocA-like oxidoreductase N-terminal" evidence="2">
    <location>
        <begin position="4"/>
        <end position="124"/>
    </location>
</feature>
<evidence type="ECO:0000259" key="2">
    <source>
        <dbReference type="Pfam" id="PF01408"/>
    </source>
</evidence>
<evidence type="ECO:0000259" key="3">
    <source>
        <dbReference type="Pfam" id="PF22725"/>
    </source>
</evidence>
<dbReference type="Gene3D" id="3.40.50.720">
    <property type="entry name" value="NAD(P)-binding Rossmann-like Domain"/>
    <property type="match status" value="1"/>
</dbReference>
<proteinExistence type="predicted"/>
<dbReference type="Proteomes" id="UP001589776">
    <property type="component" value="Unassembled WGS sequence"/>
</dbReference>
<dbReference type="Gene3D" id="3.30.360.10">
    <property type="entry name" value="Dihydrodipicolinate Reductase, domain 2"/>
    <property type="match status" value="1"/>
</dbReference>
<dbReference type="InterPro" id="IPR000683">
    <property type="entry name" value="Gfo/Idh/MocA-like_OxRdtase_N"/>
</dbReference>
<evidence type="ECO:0000313" key="4">
    <source>
        <dbReference type="EMBL" id="MFC0215888.1"/>
    </source>
</evidence>
<keyword evidence="1" id="KW-0560">Oxidoreductase</keyword>
<dbReference type="InterPro" id="IPR055170">
    <property type="entry name" value="GFO_IDH_MocA-like_dom"/>
</dbReference>
<name>A0ABV6DT96_9BACL</name>
<accession>A0ABV6DT96</accession>
<gene>
    <name evidence="4" type="ORF">ACFFK0_26170</name>
</gene>
<dbReference type="Pfam" id="PF01408">
    <property type="entry name" value="GFO_IDH_MocA"/>
    <property type="match status" value="1"/>
</dbReference>
<dbReference type="EMBL" id="JBHLWN010000105">
    <property type="protein sequence ID" value="MFC0215888.1"/>
    <property type="molecule type" value="Genomic_DNA"/>
</dbReference>
<dbReference type="RefSeq" id="WP_377473510.1">
    <property type="nucleotide sequence ID" value="NZ_JBHLWN010000105.1"/>
</dbReference>
<protein>
    <submittedName>
        <fullName evidence="4">Gfo/Idh/MocA family protein</fullName>
    </submittedName>
</protein>
<organism evidence="4 5">
    <name type="scientific">Paenibacillus chartarius</name>
    <dbReference type="NCBI Taxonomy" id="747481"/>
    <lineage>
        <taxon>Bacteria</taxon>
        <taxon>Bacillati</taxon>
        <taxon>Bacillota</taxon>
        <taxon>Bacilli</taxon>
        <taxon>Bacillales</taxon>
        <taxon>Paenibacillaceae</taxon>
        <taxon>Paenibacillus</taxon>
    </lineage>
</organism>
<dbReference type="SUPFAM" id="SSF51735">
    <property type="entry name" value="NAD(P)-binding Rossmann-fold domains"/>
    <property type="match status" value="1"/>
</dbReference>
<keyword evidence="5" id="KW-1185">Reference proteome</keyword>
<feature type="domain" description="GFO/IDH/MocA-like oxidoreductase" evidence="3">
    <location>
        <begin position="132"/>
        <end position="256"/>
    </location>
</feature>
<comment type="caution">
    <text evidence="4">The sequence shown here is derived from an EMBL/GenBank/DDBJ whole genome shotgun (WGS) entry which is preliminary data.</text>
</comment>
<dbReference type="SUPFAM" id="SSF55347">
    <property type="entry name" value="Glyceraldehyde-3-phosphate dehydrogenase-like, C-terminal domain"/>
    <property type="match status" value="1"/>
</dbReference>
<dbReference type="InterPro" id="IPR050463">
    <property type="entry name" value="Gfo/Idh/MocA_oxidrdct_glycsds"/>
</dbReference>